<feature type="compositionally biased region" description="Low complexity" evidence="1">
    <location>
        <begin position="158"/>
        <end position="167"/>
    </location>
</feature>
<gene>
    <name evidence="2" type="ORF">WMY93_017585</name>
</gene>
<protein>
    <submittedName>
        <fullName evidence="2">Uncharacterized protein</fullName>
    </submittedName>
</protein>
<name>A0AAW0NPW2_9GOBI</name>
<dbReference type="AlphaFoldDB" id="A0AAW0NPW2"/>
<organism evidence="2 3">
    <name type="scientific">Mugilogobius chulae</name>
    <name type="common">yellowstripe goby</name>
    <dbReference type="NCBI Taxonomy" id="88201"/>
    <lineage>
        <taxon>Eukaryota</taxon>
        <taxon>Metazoa</taxon>
        <taxon>Chordata</taxon>
        <taxon>Craniata</taxon>
        <taxon>Vertebrata</taxon>
        <taxon>Euteleostomi</taxon>
        <taxon>Actinopterygii</taxon>
        <taxon>Neopterygii</taxon>
        <taxon>Teleostei</taxon>
        <taxon>Neoteleostei</taxon>
        <taxon>Acanthomorphata</taxon>
        <taxon>Gobiaria</taxon>
        <taxon>Gobiiformes</taxon>
        <taxon>Gobioidei</taxon>
        <taxon>Gobiidae</taxon>
        <taxon>Gobionellinae</taxon>
        <taxon>Mugilogobius</taxon>
    </lineage>
</organism>
<dbReference type="EMBL" id="JBBPFD010000012">
    <property type="protein sequence ID" value="KAK7904978.1"/>
    <property type="molecule type" value="Genomic_DNA"/>
</dbReference>
<proteinExistence type="predicted"/>
<sequence length="242" mass="27135">MQKAIRDPIAQRVRKPIPPQSASLWTLCRWDIIKVHSITYSCGTESAGMPRRVERALCRQQPRMEDEEDDVFEPDLHCWHNTFRQIKCEDRATQTPGPALAPTKACFRVEWQRSPDHYFTATRVFDCTSRHILNLVKIRKQVDHFKWERCRMVESSSQAASGSAQHGGLHRPQTAAHRRPVPPGSHTTVSPKPKESGPSVVAAGCSSAQSPVRPRWTSCGGAEPICVAMELDISGLFMVITA</sequence>
<keyword evidence="3" id="KW-1185">Reference proteome</keyword>
<reference evidence="3" key="1">
    <citation type="submission" date="2024-04" db="EMBL/GenBank/DDBJ databases">
        <title>Salinicola lusitanus LLJ914,a marine bacterium isolated from the Okinawa Trough.</title>
        <authorList>
            <person name="Li J."/>
        </authorList>
    </citation>
    <scope>NUCLEOTIDE SEQUENCE [LARGE SCALE GENOMIC DNA]</scope>
</reference>
<dbReference type="Proteomes" id="UP001460270">
    <property type="component" value="Unassembled WGS sequence"/>
</dbReference>
<evidence type="ECO:0000313" key="3">
    <source>
        <dbReference type="Proteomes" id="UP001460270"/>
    </source>
</evidence>
<evidence type="ECO:0000256" key="1">
    <source>
        <dbReference type="SAM" id="MobiDB-lite"/>
    </source>
</evidence>
<feature type="region of interest" description="Disordered" evidence="1">
    <location>
        <begin position="158"/>
        <end position="204"/>
    </location>
</feature>
<accession>A0AAW0NPW2</accession>
<evidence type="ECO:0000313" key="2">
    <source>
        <dbReference type="EMBL" id="KAK7904978.1"/>
    </source>
</evidence>
<comment type="caution">
    <text evidence="2">The sequence shown here is derived from an EMBL/GenBank/DDBJ whole genome shotgun (WGS) entry which is preliminary data.</text>
</comment>